<sequence>MIDPKCAMLIDGLGHSYVYRKLRATTITGLNYANEPMKGPTNHVCEAFQ</sequence>
<name>A0AAQ1JUQ4_9BURK</name>
<dbReference type="EMBL" id="FNZM01000009">
    <property type="protein sequence ID" value="SEJ82315.1"/>
    <property type="molecule type" value="Genomic_DNA"/>
</dbReference>
<reference evidence="1 2" key="1">
    <citation type="submission" date="2016-10" db="EMBL/GenBank/DDBJ databases">
        <authorList>
            <person name="Varghese N."/>
            <person name="Submissions S."/>
        </authorList>
    </citation>
    <scope>NUCLEOTIDE SEQUENCE [LARGE SCALE GENOMIC DNA]</scope>
    <source>
        <strain evidence="1 2">LMG 22274</strain>
    </source>
</reference>
<dbReference type="RefSeq" id="WP_161495530.1">
    <property type="nucleotide sequence ID" value="NZ_CADFGN010000009.1"/>
</dbReference>
<accession>A0AAQ1JUQ4</accession>
<proteinExistence type="predicted"/>
<organism evidence="1 2">
    <name type="scientific">Paraburkholderia tropica</name>
    <dbReference type="NCBI Taxonomy" id="92647"/>
    <lineage>
        <taxon>Bacteria</taxon>
        <taxon>Pseudomonadati</taxon>
        <taxon>Pseudomonadota</taxon>
        <taxon>Betaproteobacteria</taxon>
        <taxon>Burkholderiales</taxon>
        <taxon>Burkholderiaceae</taxon>
        <taxon>Paraburkholderia</taxon>
    </lineage>
</organism>
<gene>
    <name evidence="1" type="ORF">SAMN05216550_1095</name>
</gene>
<dbReference type="AlphaFoldDB" id="A0AAQ1JUQ4"/>
<evidence type="ECO:0000313" key="1">
    <source>
        <dbReference type="EMBL" id="SEJ82315.1"/>
    </source>
</evidence>
<protein>
    <submittedName>
        <fullName evidence="1">Uncharacterized protein</fullName>
    </submittedName>
</protein>
<dbReference type="Proteomes" id="UP000183529">
    <property type="component" value="Unassembled WGS sequence"/>
</dbReference>
<evidence type="ECO:0000313" key="2">
    <source>
        <dbReference type="Proteomes" id="UP000183529"/>
    </source>
</evidence>
<comment type="caution">
    <text evidence="1">The sequence shown here is derived from an EMBL/GenBank/DDBJ whole genome shotgun (WGS) entry which is preliminary data.</text>
</comment>